<gene>
    <name evidence="1" type="ORF">VNO77_30011</name>
</gene>
<dbReference type="Proteomes" id="UP001367508">
    <property type="component" value="Unassembled WGS sequence"/>
</dbReference>
<evidence type="ECO:0000313" key="2">
    <source>
        <dbReference type="Proteomes" id="UP001367508"/>
    </source>
</evidence>
<reference evidence="1 2" key="1">
    <citation type="submission" date="2024-01" db="EMBL/GenBank/DDBJ databases">
        <title>The genomes of 5 underutilized Papilionoideae crops provide insights into root nodulation and disease resistanc.</title>
        <authorList>
            <person name="Jiang F."/>
        </authorList>
    </citation>
    <scope>NUCLEOTIDE SEQUENCE [LARGE SCALE GENOMIC DNA]</scope>
    <source>
        <strain evidence="1">LVBAO_FW01</strain>
        <tissue evidence="1">Leaves</tissue>
    </source>
</reference>
<dbReference type="AlphaFoldDB" id="A0AAN9Q6Y2"/>
<evidence type="ECO:0000313" key="1">
    <source>
        <dbReference type="EMBL" id="KAK7320493.1"/>
    </source>
</evidence>
<proteinExistence type="predicted"/>
<keyword evidence="2" id="KW-1185">Reference proteome</keyword>
<name>A0AAN9Q6Y2_CANGL</name>
<comment type="caution">
    <text evidence="1">The sequence shown here is derived from an EMBL/GenBank/DDBJ whole genome shotgun (WGS) entry which is preliminary data.</text>
</comment>
<accession>A0AAN9Q6Y2</accession>
<protein>
    <submittedName>
        <fullName evidence="1">Uncharacterized protein</fullName>
    </submittedName>
</protein>
<dbReference type="EMBL" id="JAYMYQ010000007">
    <property type="protein sequence ID" value="KAK7320493.1"/>
    <property type="molecule type" value="Genomic_DNA"/>
</dbReference>
<organism evidence="1 2">
    <name type="scientific">Canavalia gladiata</name>
    <name type="common">Sword bean</name>
    <name type="synonym">Dolichos gladiatus</name>
    <dbReference type="NCBI Taxonomy" id="3824"/>
    <lineage>
        <taxon>Eukaryota</taxon>
        <taxon>Viridiplantae</taxon>
        <taxon>Streptophyta</taxon>
        <taxon>Embryophyta</taxon>
        <taxon>Tracheophyta</taxon>
        <taxon>Spermatophyta</taxon>
        <taxon>Magnoliopsida</taxon>
        <taxon>eudicotyledons</taxon>
        <taxon>Gunneridae</taxon>
        <taxon>Pentapetalae</taxon>
        <taxon>rosids</taxon>
        <taxon>fabids</taxon>
        <taxon>Fabales</taxon>
        <taxon>Fabaceae</taxon>
        <taxon>Papilionoideae</taxon>
        <taxon>50 kb inversion clade</taxon>
        <taxon>NPAAA clade</taxon>
        <taxon>indigoferoid/millettioid clade</taxon>
        <taxon>Phaseoleae</taxon>
        <taxon>Canavalia</taxon>
    </lineage>
</organism>
<sequence>MIGTAWIIPFTSKARNGHTWWVGFSLYTSVSWFGVNVRRSDGCSGVIIFAVLHGYDLFFCYRLSGKIILEISITQLEKAVGTRLYCTWGSQNIKVVLTFVDMVLKKTTDNV</sequence>